<dbReference type="EMBL" id="MFTP01000023">
    <property type="protein sequence ID" value="OGI65044.1"/>
    <property type="molecule type" value="Genomic_DNA"/>
</dbReference>
<accession>A0A1F6V6G0</accession>
<evidence type="ECO:0000313" key="2">
    <source>
        <dbReference type="Proteomes" id="UP000177370"/>
    </source>
</evidence>
<evidence type="ECO:0000313" key="1">
    <source>
        <dbReference type="EMBL" id="OGI65044.1"/>
    </source>
</evidence>
<gene>
    <name evidence="1" type="ORF">A2647_01330</name>
</gene>
<dbReference type="Proteomes" id="UP000177370">
    <property type="component" value="Unassembled WGS sequence"/>
</dbReference>
<proteinExistence type="predicted"/>
<dbReference type="AlphaFoldDB" id="A0A1F6V6G0"/>
<protein>
    <submittedName>
        <fullName evidence="1">Uncharacterized protein</fullName>
    </submittedName>
</protein>
<sequence length="342" mass="37603">MSKMTKNVMIKEMIQKILILNLSLVFMFFFVFGANFALAQIKNTDIVLEISPKNPAPNQSVRAIVNTSTTDLKKAYISWSVNGEKLSAGIGRDSFSFNMGSGTSFTELAVTIDMTNGQSVVKTINISPAEVDLLWEAYNSYVPPFYRGKALVASEGTYKVVAMPSVSGTNGKISSNNLSYAWKKNYKAQPDDSGWGKRFLILKHSYIDTSYQISVEVSDVLGKINASSRITLAPSSAKIVFYRVDPVLGIKMENAIEDGHKISKGGETIIAVPYFVTPKNLNSLDLEFKWLVGGIELITTTPRNLITVIPEEGKPGTSVINLNVENIRNLFEGVTEEVIVSF</sequence>
<organism evidence="1 2">
    <name type="scientific">Candidatus Nomurabacteria bacterium RIFCSPHIGHO2_01_FULL_40_24b</name>
    <dbReference type="NCBI Taxonomy" id="1801739"/>
    <lineage>
        <taxon>Bacteria</taxon>
        <taxon>Candidatus Nomuraibacteriota</taxon>
    </lineage>
</organism>
<name>A0A1F6V6G0_9BACT</name>
<comment type="caution">
    <text evidence="1">The sequence shown here is derived from an EMBL/GenBank/DDBJ whole genome shotgun (WGS) entry which is preliminary data.</text>
</comment>
<reference evidence="1 2" key="1">
    <citation type="journal article" date="2016" name="Nat. Commun.">
        <title>Thousands of microbial genomes shed light on interconnected biogeochemical processes in an aquifer system.</title>
        <authorList>
            <person name="Anantharaman K."/>
            <person name="Brown C.T."/>
            <person name="Hug L.A."/>
            <person name="Sharon I."/>
            <person name="Castelle C.J."/>
            <person name="Probst A.J."/>
            <person name="Thomas B.C."/>
            <person name="Singh A."/>
            <person name="Wilkins M.J."/>
            <person name="Karaoz U."/>
            <person name="Brodie E.L."/>
            <person name="Williams K.H."/>
            <person name="Hubbard S.S."/>
            <person name="Banfield J.F."/>
        </authorList>
    </citation>
    <scope>NUCLEOTIDE SEQUENCE [LARGE SCALE GENOMIC DNA]</scope>
</reference>